<reference evidence="4" key="2">
    <citation type="submission" date="2015-01" db="EMBL/GenBank/DDBJ databases">
        <title>Evolutionary Origins and Diversification of the Mycorrhizal Mutualists.</title>
        <authorList>
            <consortium name="DOE Joint Genome Institute"/>
            <consortium name="Mycorrhizal Genomics Consortium"/>
            <person name="Kohler A."/>
            <person name="Kuo A."/>
            <person name="Nagy L.G."/>
            <person name="Floudas D."/>
            <person name="Copeland A."/>
            <person name="Barry K.W."/>
            <person name="Cichocki N."/>
            <person name="Veneault-Fourrey C."/>
            <person name="LaButti K."/>
            <person name="Lindquist E.A."/>
            <person name="Lipzen A."/>
            <person name="Lundell T."/>
            <person name="Morin E."/>
            <person name="Murat C."/>
            <person name="Riley R."/>
            <person name="Ohm R."/>
            <person name="Sun H."/>
            <person name="Tunlid A."/>
            <person name="Henrissat B."/>
            <person name="Grigoriev I.V."/>
            <person name="Hibbett D.S."/>
            <person name="Martin F."/>
        </authorList>
    </citation>
    <scope>NUCLEOTIDE SEQUENCE [LARGE SCALE GENOMIC DNA]</scope>
    <source>
        <strain evidence="4">ATCC 200175</strain>
    </source>
</reference>
<accession>A0A0C9TZF4</accession>
<proteinExistence type="predicted"/>
<dbReference type="AlphaFoldDB" id="A0A0C9TZF4"/>
<dbReference type="PANTHER" id="PTHR31274">
    <property type="entry name" value="PROTEIN ECM3"/>
    <property type="match status" value="1"/>
</dbReference>
<feature type="signal peptide" evidence="2">
    <location>
        <begin position="1"/>
        <end position="20"/>
    </location>
</feature>
<gene>
    <name evidence="3" type="ORF">PAXINDRAFT_155359</name>
</gene>
<keyword evidence="4" id="KW-1185">Reference proteome</keyword>
<dbReference type="InterPro" id="IPR040254">
    <property type="entry name" value="Ecm3-like"/>
</dbReference>
<evidence type="ECO:0000313" key="3">
    <source>
        <dbReference type="EMBL" id="KIJ15778.1"/>
    </source>
</evidence>
<feature type="compositionally biased region" description="Polar residues" evidence="1">
    <location>
        <begin position="111"/>
        <end position="124"/>
    </location>
</feature>
<protein>
    <submittedName>
        <fullName evidence="3">Uncharacterized protein</fullName>
    </submittedName>
</protein>
<evidence type="ECO:0000256" key="2">
    <source>
        <dbReference type="SAM" id="SignalP"/>
    </source>
</evidence>
<dbReference type="EMBL" id="KN819335">
    <property type="protein sequence ID" value="KIJ15778.1"/>
    <property type="molecule type" value="Genomic_DNA"/>
</dbReference>
<dbReference type="OrthoDB" id="435607at2759"/>
<feature type="chain" id="PRO_5002220728" evidence="2">
    <location>
        <begin position="21"/>
        <end position="357"/>
    </location>
</feature>
<dbReference type="PANTHER" id="PTHR31274:SF1">
    <property type="entry name" value="AGL149CP"/>
    <property type="match status" value="1"/>
</dbReference>
<evidence type="ECO:0000313" key="4">
    <source>
        <dbReference type="Proteomes" id="UP000053647"/>
    </source>
</evidence>
<name>A0A0C9TZF4_PAXIN</name>
<dbReference type="HOGENOM" id="CLU_021924_1_0_1"/>
<organism evidence="3 4">
    <name type="scientific">Paxillus involutus ATCC 200175</name>
    <dbReference type="NCBI Taxonomy" id="664439"/>
    <lineage>
        <taxon>Eukaryota</taxon>
        <taxon>Fungi</taxon>
        <taxon>Dikarya</taxon>
        <taxon>Basidiomycota</taxon>
        <taxon>Agaricomycotina</taxon>
        <taxon>Agaricomycetes</taxon>
        <taxon>Agaricomycetidae</taxon>
        <taxon>Boletales</taxon>
        <taxon>Paxilineae</taxon>
        <taxon>Paxillaceae</taxon>
        <taxon>Paxillus</taxon>
    </lineage>
</organism>
<sequence>MPYWLLVAIATAVLMGITVTAPFNGTDVQNLAAAFPPYIDQITPFPLGGMKLIKMDLEGPDVGNQDIRERLRTKRGMFGAVLGRFVSLLKGLFRLREFHVEGKSYDRESSDSGGSPCNRNNPISWSKRRPSIRTIIALYEHPPVTAHEETQTEHAVPGIQGVNISPAPDGQPPLAIILNTATFIEGASVPLELMTLGSVLASLKTPSSRFRSLPLGVISTLAFGRIVVMPILGVSICQSLTHVGVIDANNVLRLAHPYYPFSFLSCLPTTTLQVYLTQVHSGTGNAGHISGFLIPKYILMLDANNVLRLAHPYYPFSFLSCLPTTTLQVYLTQVHSGTGNAGHISGFLIPKYILMLV</sequence>
<reference evidence="3 4" key="1">
    <citation type="submission" date="2014-06" db="EMBL/GenBank/DDBJ databases">
        <authorList>
            <consortium name="DOE Joint Genome Institute"/>
            <person name="Kuo A."/>
            <person name="Kohler A."/>
            <person name="Nagy L.G."/>
            <person name="Floudas D."/>
            <person name="Copeland A."/>
            <person name="Barry K.W."/>
            <person name="Cichocki N."/>
            <person name="Veneault-Fourrey C."/>
            <person name="LaButti K."/>
            <person name="Lindquist E.A."/>
            <person name="Lipzen A."/>
            <person name="Lundell T."/>
            <person name="Morin E."/>
            <person name="Murat C."/>
            <person name="Sun H."/>
            <person name="Tunlid A."/>
            <person name="Henrissat B."/>
            <person name="Grigoriev I.V."/>
            <person name="Hibbett D.S."/>
            <person name="Martin F."/>
            <person name="Nordberg H.P."/>
            <person name="Cantor M.N."/>
            <person name="Hua S.X."/>
        </authorList>
    </citation>
    <scope>NUCLEOTIDE SEQUENCE [LARGE SCALE GENOMIC DNA]</scope>
    <source>
        <strain evidence="3 4">ATCC 200175</strain>
    </source>
</reference>
<dbReference type="Proteomes" id="UP000053647">
    <property type="component" value="Unassembled WGS sequence"/>
</dbReference>
<keyword evidence="2" id="KW-0732">Signal</keyword>
<evidence type="ECO:0000256" key="1">
    <source>
        <dbReference type="SAM" id="MobiDB-lite"/>
    </source>
</evidence>
<feature type="region of interest" description="Disordered" evidence="1">
    <location>
        <begin position="104"/>
        <end position="124"/>
    </location>
</feature>